<keyword evidence="4" id="KW-0732">Signal</keyword>
<keyword evidence="7" id="KW-1185">Reference proteome</keyword>
<name>Q1JYU4_DESA6</name>
<dbReference type="InterPro" id="IPR016071">
    <property type="entry name" value="Staphylococal_nuclease_OB-fold"/>
</dbReference>
<evidence type="ECO:0000256" key="3">
    <source>
        <dbReference type="ARBA" id="ARBA00022801"/>
    </source>
</evidence>
<dbReference type="EMBL" id="AAEW02000011">
    <property type="protein sequence ID" value="EAT15321.1"/>
    <property type="molecule type" value="Genomic_DNA"/>
</dbReference>
<gene>
    <name evidence="6" type="ORF">Dace_0985</name>
</gene>
<keyword evidence="3" id="KW-0378">Hydrolase</keyword>
<dbReference type="Pfam" id="PF00565">
    <property type="entry name" value="SNase"/>
    <property type="match status" value="1"/>
</dbReference>
<keyword evidence="1" id="KW-0540">Nuclease</keyword>
<protein>
    <submittedName>
        <fullName evidence="6">Nuclease (SNase-like)</fullName>
    </submittedName>
</protein>
<accession>Q1JYU4</accession>
<feature type="signal peptide" evidence="4">
    <location>
        <begin position="1"/>
        <end position="19"/>
    </location>
</feature>
<dbReference type="SMART" id="SM00318">
    <property type="entry name" value="SNc"/>
    <property type="match status" value="1"/>
</dbReference>
<feature type="domain" description="TNase-like" evidence="5">
    <location>
        <begin position="19"/>
        <end position="143"/>
    </location>
</feature>
<organism evidence="6 7">
    <name type="scientific">Desulfuromonas acetoxidans (strain DSM 684 / 11070)</name>
    <dbReference type="NCBI Taxonomy" id="281689"/>
    <lineage>
        <taxon>Bacteria</taxon>
        <taxon>Pseudomonadati</taxon>
        <taxon>Thermodesulfobacteriota</taxon>
        <taxon>Desulfuromonadia</taxon>
        <taxon>Desulfuromonadales</taxon>
        <taxon>Desulfuromonadaceae</taxon>
        <taxon>Desulfuromonas</taxon>
    </lineage>
</organism>
<feature type="chain" id="PRO_5004192305" evidence="4">
    <location>
        <begin position="20"/>
        <end position="157"/>
    </location>
</feature>
<dbReference type="PROSITE" id="PS50830">
    <property type="entry name" value="TNASE_3"/>
    <property type="match status" value="1"/>
</dbReference>
<dbReference type="PANTHER" id="PTHR12302">
    <property type="entry name" value="EBNA2 BINDING PROTEIN P100"/>
    <property type="match status" value="1"/>
</dbReference>
<reference evidence="6" key="1">
    <citation type="submission" date="2006-05" db="EMBL/GenBank/DDBJ databases">
        <title>Annotation of the draft genome assembly of Desulfuromonas acetoxidans DSM 684.</title>
        <authorList>
            <consortium name="US DOE Joint Genome Institute (JGI-ORNL)"/>
            <person name="Larimer F."/>
            <person name="Land M."/>
            <person name="Hauser L."/>
        </authorList>
    </citation>
    <scope>NUCLEOTIDE SEQUENCE [LARGE SCALE GENOMIC DNA]</scope>
    <source>
        <strain evidence="6">DSM 684</strain>
    </source>
</reference>
<evidence type="ECO:0000259" key="5">
    <source>
        <dbReference type="PROSITE" id="PS50830"/>
    </source>
</evidence>
<dbReference type="SUPFAM" id="SSF50199">
    <property type="entry name" value="Staphylococcal nuclease"/>
    <property type="match status" value="1"/>
</dbReference>
<dbReference type="AlphaFoldDB" id="Q1JYU4"/>
<evidence type="ECO:0000256" key="2">
    <source>
        <dbReference type="ARBA" id="ARBA00022759"/>
    </source>
</evidence>
<evidence type="ECO:0000256" key="1">
    <source>
        <dbReference type="ARBA" id="ARBA00022722"/>
    </source>
</evidence>
<proteinExistence type="predicted"/>
<dbReference type="GO" id="GO:0004519">
    <property type="term" value="F:endonuclease activity"/>
    <property type="evidence" value="ECO:0007669"/>
    <property type="project" value="UniProtKB-KW"/>
</dbReference>
<evidence type="ECO:0000256" key="4">
    <source>
        <dbReference type="SAM" id="SignalP"/>
    </source>
</evidence>
<dbReference type="GO" id="GO:0016787">
    <property type="term" value="F:hydrolase activity"/>
    <property type="evidence" value="ECO:0007669"/>
    <property type="project" value="UniProtKB-KW"/>
</dbReference>
<sequence>MILILIFIAVALLPMFSFAASSIVVENIDRQHTLTIVIDGFHRKQVRLYGIDIPDEDQPFGVAATHRLKQLTRQPFQLKTIRQDEQGRAIALLTLTSGHSINGQMVAQGYAWVDNKQYRKEICSEWLDAQIDAKQKKIGLWSQHNPLPPWQWRKKQH</sequence>
<dbReference type="PANTHER" id="PTHR12302:SF3">
    <property type="entry name" value="SERINE_THREONINE-PROTEIN KINASE 31"/>
    <property type="match status" value="1"/>
</dbReference>
<dbReference type="Gene3D" id="2.40.50.90">
    <property type="match status" value="1"/>
</dbReference>
<reference evidence="6" key="2">
    <citation type="submission" date="2006-05" db="EMBL/GenBank/DDBJ databases">
        <title>Sequencing of the draft genome and assembly of Desulfuromonas acetoxidans DSM 684.</title>
        <authorList>
            <consortium name="US DOE Joint Genome Institute (JGI-PGF)"/>
            <person name="Copeland A."/>
            <person name="Lucas S."/>
            <person name="Lapidus A."/>
            <person name="Barry K."/>
            <person name="Detter J.C."/>
            <person name="Glavina del Rio T."/>
            <person name="Hammon N."/>
            <person name="Israni S."/>
            <person name="Dalin E."/>
            <person name="Tice H."/>
            <person name="Bruce D."/>
            <person name="Pitluck S."/>
            <person name="Richardson P."/>
        </authorList>
    </citation>
    <scope>NUCLEOTIDE SEQUENCE [LARGE SCALE GENOMIC DNA]</scope>
    <source>
        <strain evidence="6">DSM 684</strain>
    </source>
</reference>
<comment type="caution">
    <text evidence="6">The sequence shown here is derived from an EMBL/GenBank/DDBJ whole genome shotgun (WGS) entry which is preliminary data.</text>
</comment>
<evidence type="ECO:0000313" key="6">
    <source>
        <dbReference type="EMBL" id="EAT15321.1"/>
    </source>
</evidence>
<dbReference type="Proteomes" id="UP000005695">
    <property type="component" value="Unassembled WGS sequence"/>
</dbReference>
<keyword evidence="2" id="KW-0255">Endonuclease</keyword>
<evidence type="ECO:0000313" key="7">
    <source>
        <dbReference type="Proteomes" id="UP000005695"/>
    </source>
</evidence>
<dbReference type="InterPro" id="IPR035437">
    <property type="entry name" value="SNase_OB-fold_sf"/>
</dbReference>